<organism evidence="3">
    <name type="scientific">marine metagenome</name>
    <dbReference type="NCBI Taxonomy" id="408172"/>
    <lineage>
        <taxon>unclassified sequences</taxon>
        <taxon>metagenomes</taxon>
        <taxon>ecological metagenomes</taxon>
    </lineage>
</organism>
<evidence type="ECO:0000313" key="3">
    <source>
        <dbReference type="EMBL" id="SVC86081.1"/>
    </source>
</evidence>
<reference evidence="3" key="1">
    <citation type="submission" date="2018-05" db="EMBL/GenBank/DDBJ databases">
        <authorList>
            <person name="Lanie J.A."/>
            <person name="Ng W.-L."/>
            <person name="Kazmierczak K.M."/>
            <person name="Andrzejewski T.M."/>
            <person name="Davidsen T.M."/>
            <person name="Wayne K.J."/>
            <person name="Tettelin H."/>
            <person name="Glass J.I."/>
            <person name="Rusch D."/>
            <person name="Podicherti R."/>
            <person name="Tsui H.-C.T."/>
            <person name="Winkler M.E."/>
        </authorList>
    </citation>
    <scope>NUCLEOTIDE SEQUENCE</scope>
</reference>
<protein>
    <recommendedName>
        <fullName evidence="2">CHASE2 domain-containing protein</fullName>
    </recommendedName>
</protein>
<gene>
    <name evidence="3" type="ORF">METZ01_LOCUS338935</name>
</gene>
<keyword evidence="1" id="KW-1133">Transmembrane helix</keyword>
<evidence type="ECO:0000256" key="1">
    <source>
        <dbReference type="SAM" id="Phobius"/>
    </source>
</evidence>
<sequence>MNDKQSQSTRLLIGGGIITAIATFIILWQFPILTHHFELLIIDLKFNMRSYMEKEPEMSSDIVLVALDDNSKIASGHPYLWPYDYYAETVKKITNGKPTSFGMDIIFTNTVDATGWSSLIDELSESYLAVNPYMVKIGDKTNPLEVSVHRDIIKELTMEKLPIVGSQDINHVEDIIYKTHPELQEVSSGIGFANIQPDPDGVLRRLPIVAELNGMLVPHLFFKLL</sequence>
<dbReference type="EMBL" id="UINC01115217">
    <property type="protein sequence ID" value="SVC86081.1"/>
    <property type="molecule type" value="Genomic_DNA"/>
</dbReference>
<dbReference type="Pfam" id="PF05226">
    <property type="entry name" value="CHASE2"/>
    <property type="match status" value="1"/>
</dbReference>
<feature type="transmembrane region" description="Helical" evidence="1">
    <location>
        <begin position="12"/>
        <end position="30"/>
    </location>
</feature>
<accession>A0A382QP26</accession>
<dbReference type="InterPro" id="IPR007890">
    <property type="entry name" value="CHASE2"/>
</dbReference>
<keyword evidence="1" id="KW-0812">Transmembrane</keyword>
<dbReference type="AlphaFoldDB" id="A0A382QP26"/>
<keyword evidence="1" id="KW-0472">Membrane</keyword>
<feature type="non-terminal residue" evidence="3">
    <location>
        <position position="225"/>
    </location>
</feature>
<name>A0A382QP26_9ZZZZ</name>
<evidence type="ECO:0000259" key="2">
    <source>
        <dbReference type="Pfam" id="PF05226"/>
    </source>
</evidence>
<proteinExistence type="predicted"/>
<feature type="domain" description="CHASE2" evidence="2">
    <location>
        <begin position="22"/>
        <end position="224"/>
    </location>
</feature>